<dbReference type="EMBL" id="QRBW01000157">
    <property type="protein sequence ID" value="RDT55194.1"/>
    <property type="molecule type" value="Genomic_DNA"/>
</dbReference>
<dbReference type="Gene3D" id="3.30.420.10">
    <property type="entry name" value="Ribonuclease H-like superfamily/Ribonuclease H"/>
    <property type="match status" value="1"/>
</dbReference>
<evidence type="ECO:0000313" key="4">
    <source>
        <dbReference type="Proteomes" id="UP000255291"/>
    </source>
</evidence>
<reference evidence="3 4" key="1">
    <citation type="submission" date="2018-07" db="EMBL/GenBank/DDBJ databases">
        <title>The use of a cohorting ward and systematic surveillance cultures for the control of a Klebsiella pneumoniae carbapenemase (KPC)-producing Enterobacteriaceae outbreak.</title>
        <authorList>
            <person name="Doi Y."/>
        </authorList>
    </citation>
    <scope>NUCLEOTIDE SEQUENCE [LARGE SCALE GENOMIC DNA]</scope>
    <source>
        <strain evidence="3 4">1-RC-17-04017</strain>
    </source>
</reference>
<comment type="caution">
    <text evidence="3">The sequence shown here is derived from an EMBL/GenBank/DDBJ whole genome shotgun (WGS) entry which is preliminary data.</text>
</comment>
<feature type="region of interest" description="Disordered" evidence="1">
    <location>
        <begin position="1"/>
        <end position="26"/>
    </location>
</feature>
<proteinExistence type="predicted"/>
<organism evidence="3 4">
    <name type="scientific">Enterobacter roggenkampii</name>
    <dbReference type="NCBI Taxonomy" id="1812935"/>
    <lineage>
        <taxon>Bacteria</taxon>
        <taxon>Pseudomonadati</taxon>
        <taxon>Pseudomonadota</taxon>
        <taxon>Gammaproteobacteria</taxon>
        <taxon>Enterobacterales</taxon>
        <taxon>Enterobacteriaceae</taxon>
        <taxon>Enterobacter</taxon>
        <taxon>Enterobacter cloacae complex</taxon>
    </lineage>
</organism>
<name>A0ABD7GP65_9ENTR</name>
<feature type="domain" description="Integrase catalytic" evidence="2">
    <location>
        <begin position="1"/>
        <end position="78"/>
    </location>
</feature>
<feature type="compositionally biased region" description="Basic and acidic residues" evidence="1">
    <location>
        <begin position="1"/>
        <end position="22"/>
    </location>
</feature>
<dbReference type="Pfam" id="PF13683">
    <property type="entry name" value="rve_3"/>
    <property type="match status" value="1"/>
</dbReference>
<evidence type="ECO:0000259" key="2">
    <source>
        <dbReference type="PROSITE" id="PS50994"/>
    </source>
</evidence>
<dbReference type="PROSITE" id="PS50994">
    <property type="entry name" value="INTEGRASE"/>
    <property type="match status" value="1"/>
</dbReference>
<evidence type="ECO:0000313" key="3">
    <source>
        <dbReference type="EMBL" id="RDT55194.1"/>
    </source>
</evidence>
<evidence type="ECO:0000256" key="1">
    <source>
        <dbReference type="SAM" id="MobiDB-lite"/>
    </source>
</evidence>
<dbReference type="Proteomes" id="UP000255291">
    <property type="component" value="Unassembled WGS sequence"/>
</dbReference>
<protein>
    <submittedName>
        <fullName evidence="3">Transposase</fullName>
    </submittedName>
</protein>
<dbReference type="InterPro" id="IPR012337">
    <property type="entry name" value="RNaseH-like_sf"/>
</dbReference>
<feature type="non-terminal residue" evidence="3">
    <location>
        <position position="154"/>
    </location>
</feature>
<accession>A0ABD7GP65</accession>
<dbReference type="AlphaFoldDB" id="A0ABD7GP65"/>
<sequence>MIKLGVRPERIRRGHPEENGRHERMHRSLKSALAQGNTFMTMEEQQRWFSDYREEFNYERPHEALAGATPGTVWHPSKRQWDGRVPDYAYPSGGTVYRVKSRGTLYMGKKGTVFLSEALTDEYIMLEEQDDGLEAIIFNGITLAYYDRKTQSVV</sequence>
<dbReference type="InterPro" id="IPR036397">
    <property type="entry name" value="RNaseH_sf"/>
</dbReference>
<gene>
    <name evidence="3" type="ORF">DXF87_25375</name>
</gene>
<dbReference type="SUPFAM" id="SSF53098">
    <property type="entry name" value="Ribonuclease H-like"/>
    <property type="match status" value="1"/>
</dbReference>
<dbReference type="InterPro" id="IPR001584">
    <property type="entry name" value="Integrase_cat-core"/>
</dbReference>